<dbReference type="PROSITE" id="PS50929">
    <property type="entry name" value="ABC_TM1F"/>
    <property type="match status" value="1"/>
</dbReference>
<keyword evidence="5" id="KW-0067">ATP-binding</keyword>
<feature type="transmembrane region" description="Helical" evidence="8">
    <location>
        <begin position="154"/>
        <end position="176"/>
    </location>
</feature>
<evidence type="ECO:0000256" key="2">
    <source>
        <dbReference type="ARBA" id="ARBA00022692"/>
    </source>
</evidence>
<evidence type="ECO:0000259" key="11">
    <source>
        <dbReference type="PROSITE" id="PS50990"/>
    </source>
</evidence>
<keyword evidence="3" id="KW-0547">Nucleotide-binding</keyword>
<dbReference type="InterPro" id="IPR027417">
    <property type="entry name" value="P-loop_NTPase"/>
</dbReference>
<dbReference type="Gene3D" id="1.20.1560.10">
    <property type="entry name" value="ABC transporter type 1, transmembrane domain"/>
    <property type="match status" value="1"/>
</dbReference>
<dbReference type="PROSITE" id="PS50893">
    <property type="entry name" value="ABC_TRANSPORTER_2"/>
    <property type="match status" value="1"/>
</dbReference>
<dbReference type="InterPro" id="IPR003439">
    <property type="entry name" value="ABC_transporter-like_ATP-bd"/>
</dbReference>
<gene>
    <name evidence="12" type="ORF">NX720_10430</name>
</gene>
<dbReference type="EMBL" id="CP103300">
    <property type="protein sequence ID" value="UYM18295.1"/>
    <property type="molecule type" value="Genomic_DNA"/>
</dbReference>
<evidence type="ECO:0000256" key="4">
    <source>
        <dbReference type="ARBA" id="ARBA00022801"/>
    </source>
</evidence>
<dbReference type="InterPro" id="IPR005074">
    <property type="entry name" value="Peptidase_C39"/>
</dbReference>
<evidence type="ECO:0000259" key="9">
    <source>
        <dbReference type="PROSITE" id="PS50893"/>
    </source>
</evidence>
<dbReference type="PANTHER" id="PTHR43394">
    <property type="entry name" value="ATP-DEPENDENT PERMEASE MDL1, MITOCHONDRIAL"/>
    <property type="match status" value="1"/>
</dbReference>
<evidence type="ECO:0000256" key="5">
    <source>
        <dbReference type="ARBA" id="ARBA00022840"/>
    </source>
</evidence>
<organism evidence="12 13">
    <name type="scientific">Endozoicomonas euniceicola</name>
    <dbReference type="NCBI Taxonomy" id="1234143"/>
    <lineage>
        <taxon>Bacteria</taxon>
        <taxon>Pseudomonadati</taxon>
        <taxon>Pseudomonadota</taxon>
        <taxon>Gammaproteobacteria</taxon>
        <taxon>Oceanospirillales</taxon>
        <taxon>Endozoicomonadaceae</taxon>
        <taxon>Endozoicomonas</taxon>
    </lineage>
</organism>
<feature type="domain" description="ABC transmembrane type-1" evidence="10">
    <location>
        <begin position="154"/>
        <end position="430"/>
    </location>
</feature>
<keyword evidence="7 8" id="KW-0472">Membrane</keyword>
<dbReference type="InterPro" id="IPR003593">
    <property type="entry name" value="AAA+_ATPase"/>
</dbReference>
<dbReference type="RefSeq" id="WP_262601048.1">
    <property type="nucleotide sequence ID" value="NZ_CP103300.1"/>
</dbReference>
<dbReference type="InterPro" id="IPR039421">
    <property type="entry name" value="Type_1_exporter"/>
</dbReference>
<dbReference type="SUPFAM" id="SSF90123">
    <property type="entry name" value="ABC transporter transmembrane region"/>
    <property type="match status" value="1"/>
</dbReference>
<evidence type="ECO:0000256" key="6">
    <source>
        <dbReference type="ARBA" id="ARBA00022989"/>
    </source>
</evidence>
<evidence type="ECO:0000256" key="3">
    <source>
        <dbReference type="ARBA" id="ARBA00022741"/>
    </source>
</evidence>
<dbReference type="Gene3D" id="3.90.70.10">
    <property type="entry name" value="Cysteine proteinases"/>
    <property type="match status" value="1"/>
</dbReference>
<name>A0ABY6GZS3_9GAMM</name>
<dbReference type="InterPro" id="IPR036640">
    <property type="entry name" value="ABC1_TM_sf"/>
</dbReference>
<evidence type="ECO:0000256" key="1">
    <source>
        <dbReference type="ARBA" id="ARBA00004651"/>
    </source>
</evidence>
<dbReference type="SUPFAM" id="SSF52540">
    <property type="entry name" value="P-loop containing nucleoside triphosphate hydrolases"/>
    <property type="match status" value="1"/>
</dbReference>
<dbReference type="CDD" id="cd18587">
    <property type="entry name" value="ABC_6TM_LapB_like"/>
    <property type="match status" value="1"/>
</dbReference>
<dbReference type="Pfam" id="PF00005">
    <property type="entry name" value="ABC_tran"/>
    <property type="match status" value="1"/>
</dbReference>
<sequence length="702" mass="77447">MTNSDPVLEALSYICKFYGLSGNFHQLTAGLPLHNGHLTPELVPDAAQRVGLRAEIRERSLGKINPLALPALLIHADGSVSILEKIVDDVAYLRHHDSGFSQQTFEQLSKDYTGRVIYIKPDLQQEGISSRPESSRRKWLFDPLKQAMPVYGEVLLASLFINIFALGTPLFVMNVYDRVIANHAFETLWVLGCGMVLLVFFDFVMKLLRSWFLDHAGHRIDLQLSSAVFAAILSQRNQPLHTGSTANQLHEFEGFRQFLTSTTITTLIDLPFIILFLALIGWIAGPLVWVPVTAIPVAIMVSCFLQHSLKKHVDLMMQESSRKQVMIYETLASMAEIKIQNAQGVIQRKWEYIIEQTGHHGLKVRHLTHSATSATQAIQQLAYIALIIAGVYLVTAGELTMGGLIACSILSGRAMAPAAQITGLLMRFHQSKSALNGVKQIIESPTENATVNPVAPEQIRGDIELKSVGFSWPEQPPVLEGISLKIRPGEKIGILGPMGCGKSTLLSVIAGLNQPTSGRYLIDGIASNQFHPSQWREQLGYYMQDARLLYGNVKDNITLGNPNTSDDVFLKVSGLTGVTRFCANHPEGFFRMVGEAGSALSGGQRQAVALARALLNDPSVLLLDEPTSAMDLSEENRFIRELEAQIKDKTVILVTHRPSLLKLVDRLLVLDQGKLVGDGSKADIMRQLNQRSDKTRTVEEVA</sequence>
<keyword evidence="2 8" id="KW-0812">Transmembrane</keyword>
<keyword evidence="13" id="KW-1185">Reference proteome</keyword>
<dbReference type="SMART" id="SM00382">
    <property type="entry name" value="AAA"/>
    <property type="match status" value="1"/>
</dbReference>
<comment type="subcellular location">
    <subcellularLocation>
        <location evidence="1">Cell membrane</location>
        <topology evidence="1">Multi-pass membrane protein</topology>
    </subcellularLocation>
</comment>
<dbReference type="InterPro" id="IPR011527">
    <property type="entry name" value="ABC1_TM_dom"/>
</dbReference>
<dbReference type="InterPro" id="IPR017871">
    <property type="entry name" value="ABC_transporter-like_CS"/>
</dbReference>
<evidence type="ECO:0000256" key="8">
    <source>
        <dbReference type="SAM" id="Phobius"/>
    </source>
</evidence>
<dbReference type="InterPro" id="IPR017750">
    <property type="entry name" value="ATPase_T1SS"/>
</dbReference>
<dbReference type="PROSITE" id="PS50990">
    <property type="entry name" value="PEPTIDASE_C39"/>
    <property type="match status" value="1"/>
</dbReference>
<accession>A0ABY6GZS3</accession>
<feature type="transmembrane region" description="Helical" evidence="8">
    <location>
        <begin position="381"/>
        <end position="405"/>
    </location>
</feature>
<protein>
    <submittedName>
        <fullName evidence="12">Type I secretion system permease/ATPase</fullName>
    </submittedName>
</protein>
<evidence type="ECO:0000313" key="12">
    <source>
        <dbReference type="EMBL" id="UYM18295.1"/>
    </source>
</evidence>
<feature type="domain" description="Peptidase C39" evidence="11">
    <location>
        <begin position="1"/>
        <end position="119"/>
    </location>
</feature>
<dbReference type="Pfam" id="PF00664">
    <property type="entry name" value="ABC_membrane"/>
    <property type="match status" value="1"/>
</dbReference>
<evidence type="ECO:0000313" key="13">
    <source>
        <dbReference type="Proteomes" id="UP001163255"/>
    </source>
</evidence>
<evidence type="ECO:0000259" key="10">
    <source>
        <dbReference type="PROSITE" id="PS50929"/>
    </source>
</evidence>
<dbReference type="PANTHER" id="PTHR43394:SF1">
    <property type="entry name" value="ATP-BINDING CASSETTE SUB-FAMILY B MEMBER 10, MITOCHONDRIAL"/>
    <property type="match status" value="1"/>
</dbReference>
<keyword evidence="4" id="KW-0378">Hydrolase</keyword>
<feature type="transmembrane region" description="Helical" evidence="8">
    <location>
        <begin position="258"/>
        <end position="283"/>
    </location>
</feature>
<proteinExistence type="predicted"/>
<dbReference type="Proteomes" id="UP001163255">
    <property type="component" value="Chromosome"/>
</dbReference>
<keyword evidence="6 8" id="KW-1133">Transmembrane helix</keyword>
<dbReference type="NCBIfam" id="TIGR03375">
    <property type="entry name" value="type_I_sec_LssB"/>
    <property type="match status" value="1"/>
</dbReference>
<reference evidence="12" key="1">
    <citation type="submission" date="2022-10" db="EMBL/GenBank/DDBJ databases">
        <title>Completed Genome Sequence of two octocoral isolated bacterium, Endozoicomonas euniceicola EF212T and Endozoicomonas gorgoniicola PS125T.</title>
        <authorList>
            <person name="Chiou Y.-J."/>
            <person name="Chen Y.-H."/>
        </authorList>
    </citation>
    <scope>NUCLEOTIDE SEQUENCE</scope>
    <source>
        <strain evidence="12">EF212</strain>
    </source>
</reference>
<feature type="domain" description="ABC transporter" evidence="9">
    <location>
        <begin position="463"/>
        <end position="697"/>
    </location>
</feature>
<dbReference type="Gene3D" id="3.40.50.300">
    <property type="entry name" value="P-loop containing nucleotide triphosphate hydrolases"/>
    <property type="match status" value="1"/>
</dbReference>
<evidence type="ECO:0000256" key="7">
    <source>
        <dbReference type="ARBA" id="ARBA00023136"/>
    </source>
</evidence>
<dbReference type="PROSITE" id="PS00211">
    <property type="entry name" value="ABC_TRANSPORTER_1"/>
    <property type="match status" value="1"/>
</dbReference>
<feature type="transmembrane region" description="Helical" evidence="8">
    <location>
        <begin position="188"/>
        <end position="208"/>
    </location>
</feature>